<dbReference type="AlphaFoldDB" id="A0A2I0TR90"/>
<accession>A0A2I0TR90</accession>
<reference evidence="2" key="2">
    <citation type="submission" date="2017-12" db="EMBL/GenBank/DDBJ databases">
        <title>Genome sequence of the Bar-tailed Godwit (Limosa lapponica baueri).</title>
        <authorList>
            <person name="Lima N.C.B."/>
            <person name="Parody-Merino A.M."/>
            <person name="Battley P.F."/>
            <person name="Fidler A.E."/>
            <person name="Prosdocimi F."/>
        </authorList>
    </citation>
    <scope>NUCLEOTIDE SEQUENCE [LARGE SCALE GENOMIC DNA]</scope>
</reference>
<sequence>MAMSSNSLNYSYVTQKEKTDKNAISKIMMKEELRRRKKGLLLRAVSMRMTIRRAQTSNSDADIYNELDKSPP</sequence>
<keyword evidence="2" id="KW-1185">Reference proteome</keyword>
<reference evidence="2" key="1">
    <citation type="submission" date="2017-11" db="EMBL/GenBank/DDBJ databases">
        <authorList>
            <person name="Lima N.C."/>
            <person name="Parody-Merino A.M."/>
            <person name="Battley P.F."/>
            <person name="Fidler A.E."/>
            <person name="Prosdocimi F."/>
        </authorList>
    </citation>
    <scope>NUCLEOTIDE SEQUENCE [LARGE SCALE GENOMIC DNA]</scope>
</reference>
<organism evidence="1 2">
    <name type="scientific">Limosa lapponica baueri</name>
    <dbReference type="NCBI Taxonomy" id="1758121"/>
    <lineage>
        <taxon>Eukaryota</taxon>
        <taxon>Metazoa</taxon>
        <taxon>Chordata</taxon>
        <taxon>Craniata</taxon>
        <taxon>Vertebrata</taxon>
        <taxon>Euteleostomi</taxon>
        <taxon>Archelosauria</taxon>
        <taxon>Archosauria</taxon>
        <taxon>Dinosauria</taxon>
        <taxon>Saurischia</taxon>
        <taxon>Theropoda</taxon>
        <taxon>Coelurosauria</taxon>
        <taxon>Aves</taxon>
        <taxon>Neognathae</taxon>
        <taxon>Neoaves</taxon>
        <taxon>Charadriiformes</taxon>
        <taxon>Scolopacidae</taxon>
        <taxon>Limosa</taxon>
    </lineage>
</organism>
<evidence type="ECO:0000313" key="2">
    <source>
        <dbReference type="Proteomes" id="UP000233556"/>
    </source>
</evidence>
<proteinExistence type="predicted"/>
<dbReference type="EMBL" id="KZ507717">
    <property type="protein sequence ID" value="PKU36324.1"/>
    <property type="molecule type" value="Genomic_DNA"/>
</dbReference>
<evidence type="ECO:0000313" key="1">
    <source>
        <dbReference type="EMBL" id="PKU36324.1"/>
    </source>
</evidence>
<gene>
    <name evidence="1" type="ORF">llap_13371</name>
</gene>
<protein>
    <submittedName>
        <fullName evidence="1">Uncharacterized protein</fullName>
    </submittedName>
</protein>
<dbReference type="Proteomes" id="UP000233556">
    <property type="component" value="Unassembled WGS sequence"/>
</dbReference>
<name>A0A2I0TR90_LIMLA</name>